<evidence type="ECO:0000313" key="2">
    <source>
        <dbReference type="EMBL" id="BBW95570.1"/>
    </source>
</evidence>
<keyword evidence="3" id="KW-1185">Reference proteome</keyword>
<evidence type="ECO:0000313" key="3">
    <source>
        <dbReference type="Proteomes" id="UP000501421"/>
    </source>
</evidence>
<dbReference type="EMBL" id="AP022557">
    <property type="protein sequence ID" value="BBW95570.1"/>
    <property type="molecule type" value="Genomic_DNA"/>
</dbReference>
<evidence type="ECO:0000256" key="1">
    <source>
        <dbReference type="SAM" id="MobiDB-lite"/>
    </source>
</evidence>
<organism evidence="2 3">
    <name type="scientific">Geobacillus subterraneus</name>
    <dbReference type="NCBI Taxonomy" id="129338"/>
    <lineage>
        <taxon>Bacteria</taxon>
        <taxon>Bacillati</taxon>
        <taxon>Bacillota</taxon>
        <taxon>Bacilli</taxon>
        <taxon>Bacillales</taxon>
        <taxon>Anoxybacillaceae</taxon>
        <taxon>Geobacillus</taxon>
    </lineage>
</organism>
<reference evidence="3" key="1">
    <citation type="journal article" date="2020" name="Microbiol. Resour. Announc.">
        <title>Complete Genome Sequence of Geobacillus sp. Strain E55-1, Isolated from Mine Geyser in Japan.</title>
        <authorList>
            <person name="Miyazaki K."/>
            <person name="Hase E."/>
            <person name="Tokito N."/>
        </authorList>
    </citation>
    <scope>NUCLEOTIDE SEQUENCE [LARGE SCALE GENOMIC DNA]</scope>
    <source>
        <strain evidence="3">E55-1</strain>
    </source>
</reference>
<gene>
    <name evidence="2" type="ORF">GsuE55_04030</name>
</gene>
<sequence length="74" mass="8606">MSRKNGRHQPRRGPRHQNCISKLIHFQLNHRKRGTPSAPTLDSEPRRGVKNRCHTPIDGMFIQKRKLIPLGFSN</sequence>
<protein>
    <submittedName>
        <fullName evidence="2">Uncharacterized protein</fullName>
    </submittedName>
</protein>
<accession>A0A679FIT6</accession>
<feature type="region of interest" description="Disordered" evidence="1">
    <location>
        <begin position="29"/>
        <end position="53"/>
    </location>
</feature>
<name>A0A679FIT6_9BACL</name>
<proteinExistence type="predicted"/>
<dbReference type="Proteomes" id="UP000501421">
    <property type="component" value="Chromosome"/>
</dbReference>
<dbReference type="AlphaFoldDB" id="A0A679FIT6"/>